<evidence type="ECO:0000313" key="4">
    <source>
        <dbReference type="Proteomes" id="UP000240608"/>
    </source>
</evidence>
<proteinExistence type="predicted"/>
<name>A0A2T4DTV0_9BACT</name>
<accession>A0A2T4DTV0</accession>
<dbReference type="Pfam" id="PF02129">
    <property type="entry name" value="Peptidase_S15"/>
    <property type="match status" value="1"/>
</dbReference>
<dbReference type="InterPro" id="IPR005674">
    <property type="entry name" value="CocE/Ser_esterase"/>
</dbReference>
<dbReference type="AlphaFoldDB" id="A0A2T4DTV0"/>
<dbReference type="Gene3D" id="1.10.3020.10">
    <property type="entry name" value="alpha-amino acid ester hydrolase ( Helical cap domain)"/>
    <property type="match status" value="1"/>
</dbReference>
<dbReference type="InterPro" id="IPR013736">
    <property type="entry name" value="Xaa-Pro_dipept_C"/>
</dbReference>
<dbReference type="InterPro" id="IPR029058">
    <property type="entry name" value="AB_hydrolase_fold"/>
</dbReference>
<dbReference type="Gene3D" id="3.40.50.1820">
    <property type="entry name" value="alpha/beta hydrolase"/>
    <property type="match status" value="1"/>
</dbReference>
<evidence type="ECO:0000256" key="1">
    <source>
        <dbReference type="ARBA" id="ARBA00022801"/>
    </source>
</evidence>
<dbReference type="Proteomes" id="UP000240608">
    <property type="component" value="Unassembled WGS sequence"/>
</dbReference>
<feature type="domain" description="Xaa-Pro dipeptidyl-peptidase C-terminal" evidence="2">
    <location>
        <begin position="339"/>
        <end position="601"/>
    </location>
</feature>
<dbReference type="InterPro" id="IPR008979">
    <property type="entry name" value="Galactose-bd-like_sf"/>
</dbReference>
<dbReference type="SUPFAM" id="SSF49785">
    <property type="entry name" value="Galactose-binding domain-like"/>
    <property type="match status" value="1"/>
</dbReference>
<dbReference type="NCBIfam" id="TIGR00976">
    <property type="entry name" value="CocE_NonD"/>
    <property type="match status" value="1"/>
</dbReference>
<sequence length="612" mass="70752">MCNYKMRILSIIFYLAITCNFSFGQVDGYIRTDTLIEMRDGVNLYTEIYSPSEINESLPIIFTRTPYGVQTSNSSYGDYRLNGAHKTLAEERYIFVFQDMRGKNNSEGSYSLLRPIADSIPINESTDAYDAIEWLINHIPNNNGKVGMTGNSYNSWLAAMALIDPHPALTTVNLQGTPSDVYIGDDFFHYGAFRLSPSFGYSVIENENKGFKFEDNNAYKWFLDQGSLSNISDEISGNPYWNDFIQHLDYDFFWEKRSLTNYLKSTSVPTLNVVGWWDDQDFYGSLKLYEQLELNDSLNNNYLIAGPWYHAGWEDPDDYYKKIDLGGSVSTYYLEQIQAPWFRFYLKNEGEINLSEAMIYKTGANKWESFDQWPPENIIQPIKWYLSSESELTLSAPQSENSFSTYISDPTNPVPYIEGTVPGFWQGGSLGWKADDQSVFTQRNDVLVWSSSPLEEDIEITGNIILKLYASTSGTDCDWIVKLIDAYPDDYNQEQEKSKYDMDNFQMLLADEVIRAKYRYSLSQPEPVPSNEIIEYEIDLLSKSHRFKKGHRIMIHIQSSWFPLIDMNPQQFIDISSAEREDYIKTEQRIYHSLNASSYLQLPIIKNPHNKH</sequence>
<organism evidence="3 4">
    <name type="scientific">Marivirga lumbricoides</name>
    <dbReference type="NCBI Taxonomy" id="1046115"/>
    <lineage>
        <taxon>Bacteria</taxon>
        <taxon>Pseudomonadati</taxon>
        <taxon>Bacteroidota</taxon>
        <taxon>Cytophagia</taxon>
        <taxon>Cytophagales</taxon>
        <taxon>Marivirgaceae</taxon>
        <taxon>Marivirga</taxon>
    </lineage>
</organism>
<dbReference type="SMART" id="SM00939">
    <property type="entry name" value="PepX_C"/>
    <property type="match status" value="1"/>
</dbReference>
<dbReference type="Gene3D" id="2.60.120.260">
    <property type="entry name" value="Galactose-binding domain-like"/>
    <property type="match status" value="1"/>
</dbReference>
<gene>
    <name evidence="3" type="ORF">C9994_03750</name>
</gene>
<protein>
    <submittedName>
        <fullName evidence="3">X-Pro dipeptidyl-peptidase</fullName>
    </submittedName>
</protein>
<evidence type="ECO:0000313" key="3">
    <source>
        <dbReference type="EMBL" id="PTB97239.1"/>
    </source>
</evidence>
<dbReference type="SUPFAM" id="SSF53474">
    <property type="entry name" value="alpha/beta-Hydrolases"/>
    <property type="match status" value="1"/>
</dbReference>
<evidence type="ECO:0000259" key="2">
    <source>
        <dbReference type="SMART" id="SM00939"/>
    </source>
</evidence>
<reference evidence="3 4" key="1">
    <citation type="submission" date="2018-03" db="EMBL/GenBank/DDBJ databases">
        <title>Cross-interface Injection: A General Nanoliter Liquid Handling Method Applied to Single Cells Genome Amplification Automated Nanoliter Liquid Handling Applied to Single Cell Multiple Displacement Amplification.</title>
        <authorList>
            <person name="Yun J."/>
            <person name="Xu P."/>
            <person name="Xu J."/>
            <person name="Dai X."/>
            <person name="Wang Y."/>
            <person name="Zheng X."/>
            <person name="Cao C."/>
            <person name="Yi Q."/>
            <person name="Zhu Y."/>
            <person name="Wang L."/>
            <person name="Dong Z."/>
            <person name="Huang Y."/>
            <person name="Huang L."/>
            <person name="Du W."/>
        </authorList>
    </citation>
    <scope>NUCLEOTIDE SEQUENCE [LARGE SCALE GENOMIC DNA]</scope>
    <source>
        <strain evidence="3 4">Z-D1-2</strain>
    </source>
</reference>
<dbReference type="Pfam" id="PF08530">
    <property type="entry name" value="PepX_C"/>
    <property type="match status" value="1"/>
</dbReference>
<keyword evidence="1" id="KW-0378">Hydrolase</keyword>
<dbReference type="GO" id="GO:0008239">
    <property type="term" value="F:dipeptidyl-peptidase activity"/>
    <property type="evidence" value="ECO:0007669"/>
    <property type="project" value="InterPro"/>
</dbReference>
<comment type="caution">
    <text evidence="3">The sequence shown here is derived from an EMBL/GenBank/DDBJ whole genome shotgun (WGS) entry which is preliminary data.</text>
</comment>
<dbReference type="InterPro" id="IPR000383">
    <property type="entry name" value="Xaa-Pro-like_dom"/>
</dbReference>
<dbReference type="EMBL" id="PYVU01000020">
    <property type="protein sequence ID" value="PTB97239.1"/>
    <property type="molecule type" value="Genomic_DNA"/>
</dbReference>